<evidence type="ECO:0000313" key="2">
    <source>
        <dbReference type="EMBL" id="SPO58759.1"/>
    </source>
</evidence>
<feature type="region of interest" description="Disordered" evidence="1">
    <location>
        <begin position="72"/>
        <end position="111"/>
    </location>
</feature>
<reference evidence="2 3" key="1">
    <citation type="submission" date="2018-02" db="EMBL/GenBank/DDBJ databases">
        <authorList>
            <person name="Dubost A."/>
        </authorList>
    </citation>
    <scope>NUCLEOTIDE SEQUENCE [LARGE SCALE GENOMIC DNA]</scope>
    <source>
        <strain evidence="3">JV551A3</strain>
    </source>
</reference>
<sequence length="111" mass="11870">MIELANLRGTGVLGAVPVTAEQFGDMRSVGCPETTLLSVTDNAHTDNDTRRSVCVALHHKGALGAVLHRRQTQGPLRGHARSHRDCTVPVGAGLPAKRPLRSDQTVSTRSR</sequence>
<feature type="compositionally biased region" description="Polar residues" evidence="1">
    <location>
        <begin position="102"/>
        <end position="111"/>
    </location>
</feature>
<organism evidence="2 3">
    <name type="scientific">Pseudomonas inefficax</name>
    <dbReference type="NCBI Taxonomy" id="2078786"/>
    <lineage>
        <taxon>Bacteria</taxon>
        <taxon>Pseudomonadati</taxon>
        <taxon>Pseudomonadota</taxon>
        <taxon>Gammaproteobacteria</taxon>
        <taxon>Pseudomonadales</taxon>
        <taxon>Pseudomonadaceae</taxon>
        <taxon>Pseudomonas</taxon>
    </lineage>
</organism>
<gene>
    <name evidence="2" type="ORF">JV551A3_V1_250031</name>
</gene>
<dbReference type="AlphaFoldDB" id="A0AAQ1SRT3"/>
<proteinExistence type="predicted"/>
<comment type="caution">
    <text evidence="2">The sequence shown here is derived from an EMBL/GenBank/DDBJ whole genome shotgun (WGS) entry which is preliminary data.</text>
</comment>
<protein>
    <submittedName>
        <fullName evidence="2">Uncharacterized protein</fullName>
    </submittedName>
</protein>
<evidence type="ECO:0000313" key="3">
    <source>
        <dbReference type="Proteomes" id="UP000294335"/>
    </source>
</evidence>
<evidence type="ECO:0000256" key="1">
    <source>
        <dbReference type="SAM" id="MobiDB-lite"/>
    </source>
</evidence>
<accession>A0AAQ1SRT3</accession>
<keyword evidence="3" id="KW-1185">Reference proteome</keyword>
<name>A0AAQ1SRT3_9PSED</name>
<dbReference type="EMBL" id="OPYN01000025">
    <property type="protein sequence ID" value="SPO58759.1"/>
    <property type="molecule type" value="Genomic_DNA"/>
</dbReference>
<dbReference type="Proteomes" id="UP000294335">
    <property type="component" value="Unassembled WGS sequence"/>
</dbReference>